<gene>
    <name evidence="1" type="ORF">MM415B00308_0017</name>
</gene>
<dbReference type="AlphaFoldDB" id="A0A6M3J9Y6"/>
<protein>
    <submittedName>
        <fullName evidence="1">Uncharacterized protein</fullName>
    </submittedName>
</protein>
<evidence type="ECO:0000313" key="1">
    <source>
        <dbReference type="EMBL" id="QJA67039.1"/>
    </source>
</evidence>
<accession>A0A6M3J9Y6</accession>
<sequence>MNRLSEEDQENIRMHLENWRDTETMSSSVEDKRDAKDTLMGAIISAGVSQEVFIIDEVVLADLLYTGEEVENGLNADQDV</sequence>
<reference evidence="1" key="1">
    <citation type="submission" date="2020-03" db="EMBL/GenBank/DDBJ databases">
        <title>The deep terrestrial virosphere.</title>
        <authorList>
            <person name="Holmfeldt K."/>
            <person name="Nilsson E."/>
            <person name="Simone D."/>
            <person name="Lopez-Fernandez M."/>
            <person name="Wu X."/>
            <person name="de Brujin I."/>
            <person name="Lundin D."/>
            <person name="Andersson A."/>
            <person name="Bertilsson S."/>
            <person name="Dopson M."/>
        </authorList>
    </citation>
    <scope>NUCLEOTIDE SEQUENCE</scope>
    <source>
        <strain evidence="1">MM415B00308</strain>
    </source>
</reference>
<organism evidence="1">
    <name type="scientific">viral metagenome</name>
    <dbReference type="NCBI Taxonomy" id="1070528"/>
    <lineage>
        <taxon>unclassified sequences</taxon>
        <taxon>metagenomes</taxon>
        <taxon>organismal metagenomes</taxon>
    </lineage>
</organism>
<name>A0A6M3J9Y6_9ZZZZ</name>
<proteinExistence type="predicted"/>
<dbReference type="EMBL" id="MT141565">
    <property type="protein sequence ID" value="QJA67039.1"/>
    <property type="molecule type" value="Genomic_DNA"/>
</dbReference>